<sequence length="94" mass="11387">MNEEELLRQLKHNLVIFAKDYRRIFKEYKDDKDQHLSWSYKTAIGLARISGQDVMTNLGMLEYLWDKKAEEHDEKIRQKLKEQKGKENSDERDE</sequence>
<protein>
    <submittedName>
        <fullName evidence="1">Uncharacterized protein</fullName>
    </submittedName>
</protein>
<evidence type="ECO:0000313" key="1">
    <source>
        <dbReference type="EMBL" id="MSA67805.1"/>
    </source>
</evidence>
<reference evidence="1" key="1">
    <citation type="journal article" date="2019" name="Nat. Med.">
        <title>A library of human gut bacterial isolates paired with longitudinal multiomics data enables mechanistic microbiome research.</title>
        <authorList>
            <person name="Poyet M."/>
            <person name="Groussin M."/>
            <person name="Gibbons S.M."/>
            <person name="Avila-Pacheco J."/>
            <person name="Jiang X."/>
            <person name="Kearney S.M."/>
            <person name="Perrotta A.R."/>
            <person name="Berdy B."/>
            <person name="Zhao S."/>
            <person name="Lieberman T.D."/>
            <person name="Swanson P.K."/>
            <person name="Smith M."/>
            <person name="Roesemann S."/>
            <person name="Alexander J.E."/>
            <person name="Rich S.A."/>
            <person name="Livny J."/>
            <person name="Vlamakis H."/>
            <person name="Clish C."/>
            <person name="Bullock K."/>
            <person name="Deik A."/>
            <person name="Scott J."/>
            <person name="Pierce K.A."/>
            <person name="Xavier R.J."/>
            <person name="Alm E.J."/>
        </authorList>
    </citation>
    <scope>NUCLEOTIDE SEQUENCE</scope>
    <source>
        <strain evidence="1">BIOML-A18</strain>
    </source>
</reference>
<name>A0A6A8GYA7_9LACO</name>
<organism evidence="1">
    <name type="scientific">Ligilactobacillus ruminis</name>
    <dbReference type="NCBI Taxonomy" id="1623"/>
    <lineage>
        <taxon>Bacteria</taxon>
        <taxon>Bacillati</taxon>
        <taxon>Bacillota</taxon>
        <taxon>Bacilli</taxon>
        <taxon>Lactobacillales</taxon>
        <taxon>Lactobacillaceae</taxon>
        <taxon>Ligilactobacillus</taxon>
    </lineage>
</organism>
<gene>
    <name evidence="1" type="ORF">GKC89_01455</name>
</gene>
<dbReference type="EMBL" id="WKOD01000002">
    <property type="protein sequence ID" value="MSA67805.1"/>
    <property type="molecule type" value="Genomic_DNA"/>
</dbReference>
<dbReference type="RefSeq" id="WP_154236504.1">
    <property type="nucleotide sequence ID" value="NZ_WKNS01000002.1"/>
</dbReference>
<proteinExistence type="predicted"/>
<comment type="caution">
    <text evidence="1">The sequence shown here is derived from an EMBL/GenBank/DDBJ whole genome shotgun (WGS) entry which is preliminary data.</text>
</comment>
<dbReference type="AlphaFoldDB" id="A0A6A8GYA7"/>
<accession>A0A6A8GYA7</accession>